<keyword evidence="2" id="KW-1003">Cell membrane</keyword>
<feature type="transmembrane region" description="Helical" evidence="10">
    <location>
        <begin position="15"/>
        <end position="36"/>
    </location>
</feature>
<dbReference type="RefSeq" id="WP_218322667.1">
    <property type="nucleotide sequence ID" value="NZ_JAEEGC010000131.1"/>
</dbReference>
<evidence type="ECO:0000256" key="9">
    <source>
        <dbReference type="PROSITE-ProRule" id="PRU00284"/>
    </source>
</evidence>
<comment type="caution">
    <text evidence="13">The sequence shown here is derived from an EMBL/GenBank/DDBJ whole genome shotgun (WGS) entry which is preliminary data.</text>
</comment>
<dbReference type="PANTHER" id="PTHR32089">
    <property type="entry name" value="METHYL-ACCEPTING CHEMOTAXIS PROTEIN MCPB"/>
    <property type="match status" value="1"/>
</dbReference>
<dbReference type="Pfam" id="PF00015">
    <property type="entry name" value="MCPsignal"/>
    <property type="match status" value="1"/>
</dbReference>
<proteinExistence type="inferred from homology"/>
<name>A0A949WSV4_9CLOT</name>
<comment type="subcellular location">
    <subcellularLocation>
        <location evidence="1">Cell membrane</location>
        <topology evidence="1">Multi-pass membrane protein</topology>
    </subcellularLocation>
</comment>
<dbReference type="InterPro" id="IPR003660">
    <property type="entry name" value="HAMP_dom"/>
</dbReference>
<feature type="domain" description="HAMP" evidence="12">
    <location>
        <begin position="337"/>
        <end position="392"/>
    </location>
</feature>
<dbReference type="Pfam" id="PF02743">
    <property type="entry name" value="dCache_1"/>
    <property type="match status" value="1"/>
</dbReference>
<evidence type="ECO:0000256" key="5">
    <source>
        <dbReference type="ARBA" id="ARBA00022989"/>
    </source>
</evidence>
<evidence type="ECO:0000256" key="10">
    <source>
        <dbReference type="SAM" id="Phobius"/>
    </source>
</evidence>
<sequence length="697" mass="76361">MKKVLKLKLGIKNKLIAYFVSLTVISLLLMGIIIYIKVVIQTKNDYMNAVNKELAQVNTGIENYILLIKENSRMLSRSPLIQGVNSRITSYIDKSDPSGEVKMTPLQNNPFEAEVYNNFAYFKDSHPEIEDVALGVAENGGYVQYPSISLKNGYDARTRQWYKLALTSPDKPILSDAYITSNGSVALTSLSVIKDLNKAIKGVLAVDINLDALTDMIKNVKIGKNGYIILVDKNGTILADPKDKSLVSKNIKSLNISKLNNSYNSNTSFEMKMSDGKNYSISVSKPSGSNSGLDWSYICFVETSEFMSSANSIGHIAFAFVLVFALLSILITIFVSKKIANPISNITEHIQSMGKGDFSKDLDLKYMQLNDEVGDIAESTYKMQLSLREMFFKVKEHSLAIEEKAESLYNSAETVDSSSGEISNAVQEVAKGTGEQSQQLVDITNILVDFGDSIQKITKTLIEIREKSKSINDMASASDDNMRGLIKLVENVGGTFEEFENKLRVLGENVNKINDIINLINSIAEQTNLLALNAAIEAARAGEAGKGFAVVADEIRNLSEQSKSSADDIAQLLSNISKDTRIILKDSDAMNSELSNQLTAINEAVGCFKGIVSEIENILPEIDGVSSDAEKINIHKDKILASVENTTAIAEETSASSEEIAASSEEMGEVAKGLFSTVDNLRNLSKDMTEQVNKFNL</sequence>
<evidence type="ECO:0000313" key="13">
    <source>
        <dbReference type="EMBL" id="MBV7275615.1"/>
    </source>
</evidence>
<evidence type="ECO:0000256" key="1">
    <source>
        <dbReference type="ARBA" id="ARBA00004651"/>
    </source>
</evidence>
<evidence type="ECO:0000259" key="11">
    <source>
        <dbReference type="PROSITE" id="PS50111"/>
    </source>
</evidence>
<dbReference type="SMART" id="SM00283">
    <property type="entry name" value="MA"/>
    <property type="match status" value="1"/>
</dbReference>
<dbReference type="PROSITE" id="PS50111">
    <property type="entry name" value="CHEMOTAXIS_TRANSDUC_2"/>
    <property type="match status" value="1"/>
</dbReference>
<dbReference type="CDD" id="cd12912">
    <property type="entry name" value="PDC2_MCP_like"/>
    <property type="match status" value="1"/>
</dbReference>
<evidence type="ECO:0000256" key="7">
    <source>
        <dbReference type="ARBA" id="ARBA00023224"/>
    </source>
</evidence>
<feature type="domain" description="Methyl-accepting transducer" evidence="11">
    <location>
        <begin position="411"/>
        <end position="661"/>
    </location>
</feature>
<dbReference type="EMBL" id="JAEEGC010000131">
    <property type="protein sequence ID" value="MBV7275615.1"/>
    <property type="molecule type" value="Genomic_DNA"/>
</dbReference>
<dbReference type="PROSITE" id="PS50885">
    <property type="entry name" value="HAMP"/>
    <property type="match status" value="1"/>
</dbReference>
<dbReference type="GO" id="GO:0005886">
    <property type="term" value="C:plasma membrane"/>
    <property type="evidence" value="ECO:0007669"/>
    <property type="project" value="UniProtKB-SubCell"/>
</dbReference>
<evidence type="ECO:0000256" key="2">
    <source>
        <dbReference type="ARBA" id="ARBA00022475"/>
    </source>
</evidence>
<evidence type="ECO:0000259" key="12">
    <source>
        <dbReference type="PROSITE" id="PS50885"/>
    </source>
</evidence>
<reference evidence="13" key="1">
    <citation type="submission" date="2020-12" db="EMBL/GenBank/DDBJ databases">
        <title>Clostridium thailandense sp. nov., a novel acetogenic bacterium isolated from peat land soil in Thailand.</title>
        <authorList>
            <person name="Chaikitkaew S."/>
            <person name="Birkeland N.K."/>
        </authorList>
    </citation>
    <scope>NUCLEOTIDE SEQUENCE</scope>
    <source>
        <strain evidence="13">PL3</strain>
    </source>
</reference>
<keyword evidence="14" id="KW-1185">Reference proteome</keyword>
<gene>
    <name evidence="13" type="ORF">I6U48_22200</name>
</gene>
<evidence type="ECO:0000256" key="8">
    <source>
        <dbReference type="ARBA" id="ARBA00029447"/>
    </source>
</evidence>
<dbReference type="Pfam" id="PF00672">
    <property type="entry name" value="HAMP"/>
    <property type="match status" value="1"/>
</dbReference>
<keyword evidence="4 10" id="KW-0812">Transmembrane</keyword>
<dbReference type="PANTHER" id="PTHR32089:SF112">
    <property type="entry name" value="LYSOZYME-LIKE PROTEIN-RELATED"/>
    <property type="match status" value="1"/>
</dbReference>
<evidence type="ECO:0000256" key="4">
    <source>
        <dbReference type="ARBA" id="ARBA00022692"/>
    </source>
</evidence>
<evidence type="ECO:0000313" key="14">
    <source>
        <dbReference type="Proteomes" id="UP000694308"/>
    </source>
</evidence>
<keyword evidence="3" id="KW-0145">Chemotaxis</keyword>
<dbReference type="CDD" id="cd11386">
    <property type="entry name" value="MCP_signal"/>
    <property type="match status" value="1"/>
</dbReference>
<comment type="similarity">
    <text evidence="8">Belongs to the methyl-accepting chemotaxis (MCP) protein family.</text>
</comment>
<dbReference type="GO" id="GO:0006935">
    <property type="term" value="P:chemotaxis"/>
    <property type="evidence" value="ECO:0007669"/>
    <property type="project" value="UniProtKB-KW"/>
</dbReference>
<organism evidence="13 14">
    <name type="scientific">Clostridium thailandense</name>
    <dbReference type="NCBI Taxonomy" id="2794346"/>
    <lineage>
        <taxon>Bacteria</taxon>
        <taxon>Bacillati</taxon>
        <taxon>Bacillota</taxon>
        <taxon>Clostridia</taxon>
        <taxon>Eubacteriales</taxon>
        <taxon>Clostridiaceae</taxon>
        <taxon>Clostridium</taxon>
    </lineage>
</organism>
<dbReference type="GO" id="GO:0007165">
    <property type="term" value="P:signal transduction"/>
    <property type="evidence" value="ECO:0007669"/>
    <property type="project" value="UniProtKB-KW"/>
</dbReference>
<dbReference type="CDD" id="cd06225">
    <property type="entry name" value="HAMP"/>
    <property type="match status" value="1"/>
</dbReference>
<evidence type="ECO:0000256" key="6">
    <source>
        <dbReference type="ARBA" id="ARBA00023136"/>
    </source>
</evidence>
<feature type="transmembrane region" description="Helical" evidence="10">
    <location>
        <begin position="313"/>
        <end position="335"/>
    </location>
</feature>
<keyword evidence="7 9" id="KW-0807">Transducer</keyword>
<dbReference type="InterPro" id="IPR033479">
    <property type="entry name" value="dCache_1"/>
</dbReference>
<keyword evidence="6 10" id="KW-0472">Membrane</keyword>
<dbReference type="AlphaFoldDB" id="A0A949WSV4"/>
<keyword evidence="5 10" id="KW-1133">Transmembrane helix</keyword>
<evidence type="ECO:0000256" key="3">
    <source>
        <dbReference type="ARBA" id="ARBA00022500"/>
    </source>
</evidence>
<protein>
    <submittedName>
        <fullName evidence="13">Methyl-accepting chemotaxis protein</fullName>
    </submittedName>
</protein>
<dbReference type="Proteomes" id="UP000694308">
    <property type="component" value="Unassembled WGS sequence"/>
</dbReference>
<dbReference type="InterPro" id="IPR004089">
    <property type="entry name" value="MCPsignal_dom"/>
</dbReference>
<accession>A0A949WSV4</accession>